<dbReference type="GO" id="GO:0016791">
    <property type="term" value="F:phosphatase activity"/>
    <property type="evidence" value="ECO:0007669"/>
    <property type="project" value="TreeGrafter"/>
</dbReference>
<dbReference type="InterPro" id="IPR050126">
    <property type="entry name" value="Ap4A_hydrolase"/>
</dbReference>
<dbReference type="PANTHER" id="PTHR42850:SF2">
    <property type="entry name" value="BLL5683 PROTEIN"/>
    <property type="match status" value="1"/>
</dbReference>
<sequence>MRIALLSDIHSNVYALDAVLHDVFRENVDVVVNLGDILYGPIEPRATFDLLMENEIVTICGNQDRQIFEAQGEDISSNPTTQFILNDLGSAPLEWMRTLPPVLQFTDDVFFCHGTPESDLIYLLEDASSGKPELRSDAEILSLLSGNPSHLICCGHTHLARSVLTSNNQLIVNPGSVGLPAYQDDEPWIHMMQSYSYHAFYAIAEGEGNSWNVSFKRIDYNRREAVDAALKRNRTDWARFLYTGRAAV</sequence>
<name>A0A1T4VVK5_9GAMM</name>
<keyword evidence="4" id="KW-1185">Reference proteome</keyword>
<dbReference type="AlphaFoldDB" id="A0A1T4VVK5"/>
<dbReference type="InterPro" id="IPR011152">
    <property type="entry name" value="Pesterase_MJ0912"/>
</dbReference>
<evidence type="ECO:0000259" key="2">
    <source>
        <dbReference type="Pfam" id="PF12850"/>
    </source>
</evidence>
<dbReference type="Pfam" id="PF12850">
    <property type="entry name" value="Metallophos_2"/>
    <property type="match status" value="1"/>
</dbReference>
<dbReference type="PIRSF" id="PIRSF000883">
    <property type="entry name" value="Pesterase_MJ0912"/>
    <property type="match status" value="1"/>
</dbReference>
<evidence type="ECO:0000313" key="4">
    <source>
        <dbReference type="Proteomes" id="UP000190162"/>
    </source>
</evidence>
<reference evidence="4" key="1">
    <citation type="submission" date="2017-02" db="EMBL/GenBank/DDBJ databases">
        <authorList>
            <person name="Varghese N."/>
            <person name="Submissions S."/>
        </authorList>
    </citation>
    <scope>NUCLEOTIDE SEQUENCE [LARGE SCALE GENOMIC DNA]</scope>
    <source>
        <strain evidence="4">DSM 22720</strain>
    </source>
</reference>
<feature type="domain" description="Calcineurin-like phosphoesterase" evidence="2">
    <location>
        <begin position="1"/>
        <end position="184"/>
    </location>
</feature>
<proteinExistence type="inferred from homology"/>
<dbReference type="Gene3D" id="3.60.21.10">
    <property type="match status" value="1"/>
</dbReference>
<dbReference type="Proteomes" id="UP000190162">
    <property type="component" value="Unassembled WGS sequence"/>
</dbReference>
<evidence type="ECO:0000256" key="1">
    <source>
        <dbReference type="ARBA" id="ARBA00008950"/>
    </source>
</evidence>
<dbReference type="InterPro" id="IPR024654">
    <property type="entry name" value="Calcineurin-like_PHP_lpxH"/>
</dbReference>
<protein>
    <submittedName>
        <fullName evidence="3">Predicted phosphoesterase</fullName>
    </submittedName>
</protein>
<dbReference type="OrthoDB" id="9813918at2"/>
<dbReference type="SUPFAM" id="SSF56300">
    <property type="entry name" value="Metallo-dependent phosphatases"/>
    <property type="match status" value="1"/>
</dbReference>
<dbReference type="PANTHER" id="PTHR42850">
    <property type="entry name" value="METALLOPHOSPHOESTERASE"/>
    <property type="match status" value="1"/>
</dbReference>
<evidence type="ECO:0000313" key="3">
    <source>
        <dbReference type="EMBL" id="SKA68986.1"/>
    </source>
</evidence>
<dbReference type="InterPro" id="IPR029052">
    <property type="entry name" value="Metallo-depent_PP-like"/>
</dbReference>
<gene>
    <name evidence="3" type="ORF">SAMN02745132_04384</name>
</gene>
<organism evidence="3 4">
    <name type="scientific">Enterovibrio nigricans DSM 22720</name>
    <dbReference type="NCBI Taxonomy" id="1121868"/>
    <lineage>
        <taxon>Bacteria</taxon>
        <taxon>Pseudomonadati</taxon>
        <taxon>Pseudomonadota</taxon>
        <taxon>Gammaproteobacteria</taxon>
        <taxon>Vibrionales</taxon>
        <taxon>Vibrionaceae</taxon>
        <taxon>Enterovibrio</taxon>
    </lineage>
</organism>
<accession>A0A1T4VVK5</accession>
<dbReference type="EMBL" id="FUXU01000109">
    <property type="protein sequence ID" value="SKA68986.1"/>
    <property type="molecule type" value="Genomic_DNA"/>
</dbReference>
<comment type="similarity">
    <text evidence="1">Belongs to the metallophosphoesterase superfamily. YfcE family.</text>
</comment>
<dbReference type="GO" id="GO:0005737">
    <property type="term" value="C:cytoplasm"/>
    <property type="evidence" value="ECO:0007669"/>
    <property type="project" value="TreeGrafter"/>
</dbReference>
<dbReference type="RefSeq" id="WP_078754469.1">
    <property type="nucleotide sequence ID" value="NZ_FUXU01000109.1"/>
</dbReference>